<protein>
    <recommendedName>
        <fullName evidence="10">Phospholipid/glycerol acyltransferase domain-containing protein</fullName>
    </recommendedName>
</protein>
<dbReference type="OrthoDB" id="272512at2759"/>
<keyword evidence="6" id="KW-0012">Acyltransferase</keyword>
<proteinExistence type="predicted"/>
<feature type="transmembrane region" description="Helical" evidence="7">
    <location>
        <begin position="83"/>
        <end position="103"/>
    </location>
</feature>
<accession>A0A5C5FLV9</accession>
<reference evidence="8 9" key="1">
    <citation type="submission" date="2019-03" db="EMBL/GenBank/DDBJ databases">
        <title>Rhodosporidium diobovatum UCD-FST 08-225 genome sequencing, assembly, and annotation.</title>
        <authorList>
            <person name="Fakankun I.U."/>
            <person name="Fristensky B."/>
            <person name="Levin D.B."/>
        </authorList>
    </citation>
    <scope>NUCLEOTIDE SEQUENCE [LARGE SCALE GENOMIC DNA]</scope>
    <source>
        <strain evidence="8 9">UCD-FST 08-225</strain>
    </source>
</reference>
<name>A0A5C5FLV9_9BASI</name>
<evidence type="ECO:0000313" key="8">
    <source>
        <dbReference type="EMBL" id="TNY16994.1"/>
    </source>
</evidence>
<evidence type="ECO:0000313" key="9">
    <source>
        <dbReference type="Proteomes" id="UP000311382"/>
    </source>
</evidence>
<keyword evidence="9" id="KW-1185">Reference proteome</keyword>
<dbReference type="GO" id="GO:0016746">
    <property type="term" value="F:acyltransferase activity"/>
    <property type="evidence" value="ECO:0007669"/>
    <property type="project" value="UniProtKB-KW"/>
</dbReference>
<keyword evidence="5 7" id="KW-0472">Membrane</keyword>
<evidence type="ECO:0008006" key="10">
    <source>
        <dbReference type="Google" id="ProtNLM"/>
    </source>
</evidence>
<organism evidence="8 9">
    <name type="scientific">Rhodotorula diobovata</name>
    <dbReference type="NCBI Taxonomy" id="5288"/>
    <lineage>
        <taxon>Eukaryota</taxon>
        <taxon>Fungi</taxon>
        <taxon>Dikarya</taxon>
        <taxon>Basidiomycota</taxon>
        <taxon>Pucciniomycotina</taxon>
        <taxon>Microbotryomycetes</taxon>
        <taxon>Sporidiobolales</taxon>
        <taxon>Sporidiobolaceae</taxon>
        <taxon>Rhodotorula</taxon>
    </lineage>
</organism>
<sequence>MAEKFSRWRDPATGVAPFLVPLPAGTDALPPALRLVTVPVAALVAAVRSLFVILLLLAQTVLVEGLLVVFSPLPPVHAALTRACNASIARLVLAVLGVVYITVDTVQLRKTGRSPPTVPFDPRKGDLIIANSSSPLDLLYLAFRYNATFLLPVASSSRIAGWRRVTLLSAILASGQLPQSGTNAESLDEAVKKAAGPVVVFPEATTSNNRALLKFAELAVPAGSKTSPLRTFVLAFKYPAPTLLAPSLAYPIPSPSPLPGLLTHLYTLTSRLTPYTFSVRRLHPSEAPKMSTAPRKQEWDAVADTLAATARLKKVGGLGWVEKSAFLEFRRLKGR</sequence>
<dbReference type="Proteomes" id="UP000311382">
    <property type="component" value="Unassembled WGS sequence"/>
</dbReference>
<dbReference type="AlphaFoldDB" id="A0A5C5FLV9"/>
<dbReference type="PANTHER" id="PTHR23063:SF60">
    <property type="entry name" value="LYSOPHOSPHATIDIC ACID:OLEOYL-COA ACYLTRANSFERASE 1"/>
    <property type="match status" value="1"/>
</dbReference>
<gene>
    <name evidence="8" type="ORF">DMC30DRAFT_420221</name>
</gene>
<evidence type="ECO:0000256" key="5">
    <source>
        <dbReference type="ARBA" id="ARBA00023136"/>
    </source>
</evidence>
<evidence type="ECO:0000256" key="1">
    <source>
        <dbReference type="ARBA" id="ARBA00022679"/>
    </source>
</evidence>
<dbReference type="STRING" id="5288.A0A5C5FLV9"/>
<evidence type="ECO:0000256" key="7">
    <source>
        <dbReference type="SAM" id="Phobius"/>
    </source>
</evidence>
<keyword evidence="1" id="KW-0808">Transferase</keyword>
<evidence type="ECO:0000256" key="6">
    <source>
        <dbReference type="ARBA" id="ARBA00023315"/>
    </source>
</evidence>
<dbReference type="EMBL" id="SOZI01000272">
    <property type="protein sequence ID" value="TNY16994.1"/>
    <property type="molecule type" value="Genomic_DNA"/>
</dbReference>
<keyword evidence="2 7" id="KW-0812">Transmembrane</keyword>
<evidence type="ECO:0000256" key="2">
    <source>
        <dbReference type="ARBA" id="ARBA00022692"/>
    </source>
</evidence>
<dbReference type="PANTHER" id="PTHR23063">
    <property type="entry name" value="PHOSPHOLIPID ACYLTRANSFERASE"/>
    <property type="match status" value="1"/>
</dbReference>
<comment type="caution">
    <text evidence="8">The sequence shown here is derived from an EMBL/GenBank/DDBJ whole genome shotgun (WGS) entry which is preliminary data.</text>
</comment>
<feature type="transmembrane region" description="Helical" evidence="7">
    <location>
        <begin position="38"/>
        <end position="71"/>
    </location>
</feature>
<evidence type="ECO:0000256" key="4">
    <source>
        <dbReference type="ARBA" id="ARBA00023098"/>
    </source>
</evidence>
<dbReference type="GO" id="GO:0006629">
    <property type="term" value="P:lipid metabolic process"/>
    <property type="evidence" value="ECO:0007669"/>
    <property type="project" value="UniProtKB-KW"/>
</dbReference>
<keyword evidence="3 7" id="KW-1133">Transmembrane helix</keyword>
<keyword evidence="4" id="KW-0443">Lipid metabolism</keyword>
<evidence type="ECO:0000256" key="3">
    <source>
        <dbReference type="ARBA" id="ARBA00022989"/>
    </source>
</evidence>